<dbReference type="InterPro" id="IPR003661">
    <property type="entry name" value="HisK_dim/P_dom"/>
</dbReference>
<organism evidence="13 14">
    <name type="scientific">Acetitomaculum ruminis DSM 5522</name>
    <dbReference type="NCBI Taxonomy" id="1120918"/>
    <lineage>
        <taxon>Bacteria</taxon>
        <taxon>Bacillati</taxon>
        <taxon>Bacillota</taxon>
        <taxon>Clostridia</taxon>
        <taxon>Lachnospirales</taxon>
        <taxon>Lachnospiraceae</taxon>
        <taxon>Acetitomaculum</taxon>
    </lineage>
</organism>
<dbReference type="InterPro" id="IPR004358">
    <property type="entry name" value="Sig_transdc_His_kin-like_C"/>
</dbReference>
<dbReference type="Gene3D" id="3.40.50.2300">
    <property type="match status" value="2"/>
</dbReference>
<dbReference type="InterPro" id="IPR005467">
    <property type="entry name" value="His_kinase_dom"/>
</dbReference>
<protein>
    <recommendedName>
        <fullName evidence="9">Circadian input-output histidine kinase CikA</fullName>
        <ecNumber evidence="3">2.7.13.3</ecNumber>
    </recommendedName>
    <alternativeName>
        <fullName evidence="4">Stage 0 sporulation protein A homolog</fullName>
    </alternativeName>
</protein>
<dbReference type="InterPro" id="IPR001789">
    <property type="entry name" value="Sig_transdc_resp-reg_receiver"/>
</dbReference>
<comment type="similarity">
    <text evidence="2">In the N-terminal section; belongs to the phytochrome family.</text>
</comment>
<accession>A0A1I0YSR5</accession>
<keyword evidence="14" id="KW-1185">Reference proteome</keyword>
<feature type="domain" description="Response regulatory" evidence="12">
    <location>
        <begin position="948"/>
        <end position="1069"/>
    </location>
</feature>
<dbReference type="PROSITE" id="PS50110">
    <property type="entry name" value="RESPONSE_REGULATORY"/>
    <property type="match status" value="2"/>
</dbReference>
<sequence length="1071" mass="122553">MKEYVYENESYIISEEASFKAMASMGIYALVYYPQKKLALIPDTSKVVFNCDTFMADMPESFAGEFIKPHFIHEFSNMLNKIENGFEKAETKVCLKNRHQFSKMTVTAVSFDEKGLCTKALILVEEIFKDLSLSDEERKIQKQMHDRERLIDIMSKIYYATYYVDLTNNTYEELSSIPFIHNIIGEKGIYTKRIKSIAGKVVSPEFTKKIREFLDLSTIDERLKGEKSVMEDFYGNILGWSQIYVIEVDRDKNGNLKTFIVAIRDINQEKEKQEQLEINLKLLSAAASTVYPLGIFLNLTKNTYQVLSHDKYIIHAAPTKGTIDELVEMGAATIFNEKHKKEFLRYFSRKAMLSEFLAGGNGRVLRHTQMGDDENIHWVETRSIYIDNTGGDIYAVTLSRVIDDEIEEEKRREDTREIIEGLGEEYYSVLLVDYENNKVMSYRSSNEDGELVASYIRKNNGLWDKTVAQFCKEIVEAGDREEFMEALSLENLKSDDNTFDIIYTKKGKGEITYIQCHIVYVERNSGRKVAVIGSRDVGEMIKKEKLQEKALVDAFSSAEAANRAKSNFLANMSHDIRTPMNAIIGMTAIAKTNLDNKEKLCDCLSKITIASDHLLGLINEVLDMSKIESGKVDLAEEEFNLSELFDNLLNMNKTLILKKNQELIVTVSNVEHEEVLGDSLRIQQVFTNILGNAIKYTPEKGSIHICLSEKPTNKEKLACYEFIVEDNGIGMSKEYVEKIFDAFSRAEDKRVRRIQGTGLGMAITRNIVRMMGGDIKVESKLNKGSKFTITFYLNIKQENKAEYRIFEGKKILVVGDNPVNVEVVSNYLENIGFITKNVYSGFEAIEEAVDGDYLAVMINASLWDMSGYDISKEIKKYSKDIYTVVADYNWAYTKDEYDESKADAFISKPLFKSNIIRVFDSLINKNKIEKKEEEPLFDFKEMDLSDYRVLLVEDNELNAEIAREILSLSKIRVDWVEDGSLAVEKLTECEDGYYDIVLMDIQMPGMNGYEATRTVRKSERDYCKNVPIIAMTANAFAQDVQEAIESGMNEHISKPIDMPTLARVLQKWVIK</sequence>
<evidence type="ECO:0000256" key="4">
    <source>
        <dbReference type="ARBA" id="ARBA00018672"/>
    </source>
</evidence>
<comment type="function">
    <text evidence="8">May play the central regulatory role in sporulation. It may be an element of the effector pathway responsible for the activation of sporulation genes in response to nutritional stress. Spo0A may act in concert with spo0H (a sigma factor) to control the expression of some genes that are critical to the sporulation process.</text>
</comment>
<dbReference type="GO" id="GO:0000155">
    <property type="term" value="F:phosphorelay sensor kinase activity"/>
    <property type="evidence" value="ECO:0007669"/>
    <property type="project" value="InterPro"/>
</dbReference>
<dbReference type="InterPro" id="IPR011006">
    <property type="entry name" value="CheY-like_superfamily"/>
</dbReference>
<dbReference type="SMART" id="SM00388">
    <property type="entry name" value="HisKA"/>
    <property type="match status" value="1"/>
</dbReference>
<dbReference type="Pfam" id="PF02518">
    <property type="entry name" value="HATPase_c"/>
    <property type="match status" value="1"/>
</dbReference>
<dbReference type="EC" id="2.7.13.3" evidence="3"/>
<evidence type="ECO:0000259" key="12">
    <source>
        <dbReference type="PROSITE" id="PS50110"/>
    </source>
</evidence>
<dbReference type="Pfam" id="PF00512">
    <property type="entry name" value="HisKA"/>
    <property type="match status" value="1"/>
</dbReference>
<keyword evidence="7" id="KW-0902">Two-component regulatory system</keyword>
<dbReference type="PANTHER" id="PTHR45339">
    <property type="entry name" value="HYBRID SIGNAL TRANSDUCTION HISTIDINE KINASE J"/>
    <property type="match status" value="1"/>
</dbReference>
<dbReference type="InterPro" id="IPR036890">
    <property type="entry name" value="HATPase_C_sf"/>
</dbReference>
<gene>
    <name evidence="13" type="ORF">SAMN05216249_11148</name>
</gene>
<evidence type="ECO:0000256" key="10">
    <source>
        <dbReference type="PROSITE-ProRule" id="PRU00169"/>
    </source>
</evidence>
<evidence type="ECO:0000256" key="8">
    <source>
        <dbReference type="ARBA" id="ARBA00024867"/>
    </source>
</evidence>
<dbReference type="FunFam" id="3.30.565.10:FF:000010">
    <property type="entry name" value="Sensor histidine kinase RcsC"/>
    <property type="match status" value="1"/>
</dbReference>
<evidence type="ECO:0000256" key="1">
    <source>
        <dbReference type="ARBA" id="ARBA00000085"/>
    </source>
</evidence>
<feature type="domain" description="Response regulatory" evidence="12">
    <location>
        <begin position="810"/>
        <end position="923"/>
    </location>
</feature>
<dbReference type="OrthoDB" id="9811620at2"/>
<dbReference type="SUPFAM" id="SSF52172">
    <property type="entry name" value="CheY-like"/>
    <property type="match status" value="2"/>
</dbReference>
<dbReference type="CDD" id="cd17546">
    <property type="entry name" value="REC_hyHK_CKI1_RcsC-like"/>
    <property type="match status" value="1"/>
</dbReference>
<comment type="caution">
    <text evidence="10">Lacks conserved residue(s) required for the propagation of feature annotation.</text>
</comment>
<dbReference type="SUPFAM" id="SSF47384">
    <property type="entry name" value="Homodimeric domain of signal transducing histidine kinase"/>
    <property type="match status" value="1"/>
</dbReference>
<evidence type="ECO:0000256" key="7">
    <source>
        <dbReference type="ARBA" id="ARBA00023012"/>
    </source>
</evidence>
<keyword evidence="6" id="KW-0418">Kinase</keyword>
<dbReference type="PRINTS" id="PR00344">
    <property type="entry name" value="BCTRLSENSOR"/>
</dbReference>
<evidence type="ECO:0000259" key="11">
    <source>
        <dbReference type="PROSITE" id="PS50109"/>
    </source>
</evidence>
<dbReference type="EMBL" id="FOJY01000011">
    <property type="protein sequence ID" value="SFB16425.1"/>
    <property type="molecule type" value="Genomic_DNA"/>
</dbReference>
<dbReference type="SMART" id="SM00448">
    <property type="entry name" value="REC"/>
    <property type="match status" value="2"/>
</dbReference>
<evidence type="ECO:0000256" key="6">
    <source>
        <dbReference type="ARBA" id="ARBA00022777"/>
    </source>
</evidence>
<keyword evidence="5 10" id="KW-0597">Phosphoprotein</keyword>
<evidence type="ECO:0000256" key="9">
    <source>
        <dbReference type="ARBA" id="ARBA00074306"/>
    </source>
</evidence>
<evidence type="ECO:0000313" key="14">
    <source>
        <dbReference type="Proteomes" id="UP000198838"/>
    </source>
</evidence>
<keyword evidence="6" id="KW-0808">Transferase</keyword>
<dbReference type="Proteomes" id="UP000198838">
    <property type="component" value="Unassembled WGS sequence"/>
</dbReference>
<evidence type="ECO:0000256" key="5">
    <source>
        <dbReference type="ARBA" id="ARBA00022553"/>
    </source>
</evidence>
<dbReference type="Gene3D" id="3.30.565.10">
    <property type="entry name" value="Histidine kinase-like ATPase, C-terminal domain"/>
    <property type="match status" value="1"/>
</dbReference>
<dbReference type="PANTHER" id="PTHR45339:SF1">
    <property type="entry name" value="HYBRID SIGNAL TRANSDUCTION HISTIDINE KINASE J"/>
    <property type="match status" value="1"/>
</dbReference>
<dbReference type="Gene3D" id="1.10.287.130">
    <property type="match status" value="1"/>
</dbReference>
<dbReference type="CDD" id="cd00156">
    <property type="entry name" value="REC"/>
    <property type="match status" value="1"/>
</dbReference>
<proteinExistence type="inferred from homology"/>
<reference evidence="13 14" key="1">
    <citation type="submission" date="2016-10" db="EMBL/GenBank/DDBJ databases">
        <authorList>
            <person name="de Groot N.N."/>
        </authorList>
    </citation>
    <scope>NUCLEOTIDE SEQUENCE [LARGE SCALE GENOMIC DNA]</scope>
    <source>
        <strain evidence="13 14">DSM 5522</strain>
    </source>
</reference>
<dbReference type="InterPro" id="IPR003594">
    <property type="entry name" value="HATPase_dom"/>
</dbReference>
<name>A0A1I0YSR5_9FIRM</name>
<dbReference type="STRING" id="1120918.SAMN05216249_11148"/>
<dbReference type="Pfam" id="PF00072">
    <property type="entry name" value="Response_reg"/>
    <property type="match status" value="2"/>
</dbReference>
<dbReference type="CDD" id="cd00082">
    <property type="entry name" value="HisKA"/>
    <property type="match status" value="1"/>
</dbReference>
<dbReference type="PROSITE" id="PS50109">
    <property type="entry name" value="HIS_KIN"/>
    <property type="match status" value="1"/>
</dbReference>
<dbReference type="SUPFAM" id="SSF55874">
    <property type="entry name" value="ATPase domain of HSP90 chaperone/DNA topoisomerase II/histidine kinase"/>
    <property type="match status" value="1"/>
</dbReference>
<evidence type="ECO:0000256" key="3">
    <source>
        <dbReference type="ARBA" id="ARBA00012438"/>
    </source>
</evidence>
<dbReference type="RefSeq" id="WP_092872685.1">
    <property type="nucleotide sequence ID" value="NZ_FOJY01000011.1"/>
</dbReference>
<feature type="modified residue" description="4-aspartylphosphate" evidence="10">
    <location>
        <position position="1000"/>
    </location>
</feature>
<dbReference type="AlphaFoldDB" id="A0A1I0YSR5"/>
<dbReference type="SMART" id="SM00387">
    <property type="entry name" value="HATPase_c"/>
    <property type="match status" value="1"/>
</dbReference>
<comment type="catalytic activity">
    <reaction evidence="1">
        <text>ATP + protein L-histidine = ADP + protein N-phospho-L-histidine.</text>
        <dbReference type="EC" id="2.7.13.3"/>
    </reaction>
</comment>
<evidence type="ECO:0000313" key="13">
    <source>
        <dbReference type="EMBL" id="SFB16425.1"/>
    </source>
</evidence>
<dbReference type="InterPro" id="IPR036097">
    <property type="entry name" value="HisK_dim/P_sf"/>
</dbReference>
<evidence type="ECO:0000256" key="2">
    <source>
        <dbReference type="ARBA" id="ARBA00006402"/>
    </source>
</evidence>
<feature type="domain" description="Histidine kinase" evidence="11">
    <location>
        <begin position="571"/>
        <end position="795"/>
    </location>
</feature>